<comment type="subcellular location">
    <subcellularLocation>
        <location evidence="1">Cell membrane</location>
        <topology evidence="1">Single-pass type I membrane protein</topology>
    </subcellularLocation>
</comment>
<evidence type="ECO:0000256" key="10">
    <source>
        <dbReference type="SAM" id="MobiDB-lite"/>
    </source>
</evidence>
<keyword evidence="7 11" id="KW-0472">Membrane</keyword>
<dbReference type="AlphaFoldDB" id="A0A7L3LL38"/>
<feature type="domain" description="TGFBR3/Endoglin-like N-terminal" evidence="14">
    <location>
        <begin position="184"/>
        <end position="311"/>
    </location>
</feature>
<keyword evidence="5 12" id="KW-0732">Signal</keyword>
<feature type="domain" description="TGFBR3/Endoglin-like N-terminal" evidence="14">
    <location>
        <begin position="45"/>
        <end position="77"/>
    </location>
</feature>
<dbReference type="PANTHER" id="PTHR14002:SF1">
    <property type="entry name" value="ENDOGLIN"/>
    <property type="match status" value="1"/>
</dbReference>
<keyword evidence="3" id="KW-0597">Phosphoprotein</keyword>
<dbReference type="PANTHER" id="PTHR14002">
    <property type="entry name" value="ENDOGLIN/TGF-BETA RECEPTOR TYPE III"/>
    <property type="match status" value="1"/>
</dbReference>
<keyword evidence="4 11" id="KW-0812">Transmembrane</keyword>
<feature type="domain" description="ZP-N" evidence="13">
    <location>
        <begin position="343"/>
        <end position="424"/>
    </location>
</feature>
<dbReference type="Proteomes" id="UP000582182">
    <property type="component" value="Unassembled WGS sequence"/>
</dbReference>
<dbReference type="Pfam" id="PF26060">
    <property type="entry name" value="TGFBR3_N"/>
    <property type="match status" value="3"/>
</dbReference>
<evidence type="ECO:0000256" key="9">
    <source>
        <dbReference type="ARBA" id="ARBA00023180"/>
    </source>
</evidence>
<keyword evidence="2" id="KW-1003">Cell membrane</keyword>
<evidence type="ECO:0000256" key="12">
    <source>
        <dbReference type="SAM" id="SignalP"/>
    </source>
</evidence>
<gene>
    <name evidence="15" type="primary">Eng</name>
    <name evidence="15" type="ORF">TURVEL_R02120</name>
</gene>
<evidence type="ECO:0000256" key="6">
    <source>
        <dbReference type="ARBA" id="ARBA00022989"/>
    </source>
</evidence>
<dbReference type="InterPro" id="IPR058899">
    <property type="entry name" value="TGFBR3/Endoglin-like_N"/>
</dbReference>
<dbReference type="Gene3D" id="2.60.40.3210">
    <property type="entry name" value="Zona pellucida, ZP-N domain"/>
    <property type="match status" value="1"/>
</dbReference>
<feature type="compositionally biased region" description="Low complexity" evidence="10">
    <location>
        <begin position="594"/>
        <end position="605"/>
    </location>
</feature>
<feature type="non-terminal residue" evidence="15">
    <location>
        <position position="623"/>
    </location>
</feature>
<evidence type="ECO:0000256" key="3">
    <source>
        <dbReference type="ARBA" id="ARBA00022553"/>
    </source>
</evidence>
<feature type="chain" id="PRO_5029841492" evidence="12">
    <location>
        <begin position="26"/>
        <end position="623"/>
    </location>
</feature>
<feature type="transmembrane region" description="Helical" evidence="11">
    <location>
        <begin position="554"/>
        <end position="581"/>
    </location>
</feature>
<evidence type="ECO:0000256" key="7">
    <source>
        <dbReference type="ARBA" id="ARBA00023136"/>
    </source>
</evidence>
<evidence type="ECO:0000256" key="5">
    <source>
        <dbReference type="ARBA" id="ARBA00022729"/>
    </source>
</evidence>
<dbReference type="EMBL" id="VZTY01021558">
    <property type="protein sequence ID" value="NXU54766.1"/>
    <property type="molecule type" value="Genomic_DNA"/>
</dbReference>
<dbReference type="GO" id="GO:0001570">
    <property type="term" value="P:vasculogenesis"/>
    <property type="evidence" value="ECO:0007669"/>
    <property type="project" value="TreeGrafter"/>
</dbReference>
<evidence type="ECO:0000259" key="14">
    <source>
        <dbReference type="Pfam" id="PF26060"/>
    </source>
</evidence>
<feature type="domain" description="TGFBR3/Endoglin-like N-terminal" evidence="14">
    <location>
        <begin position="110"/>
        <end position="178"/>
    </location>
</feature>
<keyword evidence="8" id="KW-1015">Disulfide bond</keyword>
<evidence type="ECO:0000256" key="2">
    <source>
        <dbReference type="ARBA" id="ARBA00022475"/>
    </source>
</evidence>
<feature type="compositionally biased region" description="Polar residues" evidence="10">
    <location>
        <begin position="606"/>
        <end position="623"/>
    </location>
</feature>
<accession>A0A7L3LL38</accession>
<evidence type="ECO:0000313" key="15">
    <source>
        <dbReference type="EMBL" id="NXU54766.1"/>
    </source>
</evidence>
<evidence type="ECO:0000256" key="1">
    <source>
        <dbReference type="ARBA" id="ARBA00004251"/>
    </source>
</evidence>
<comment type="caution">
    <text evidence="15">The sequence shown here is derived from an EMBL/GenBank/DDBJ whole genome shotgun (WGS) entry which is preliminary data.</text>
</comment>
<dbReference type="OrthoDB" id="10072329at2759"/>
<keyword evidence="16" id="KW-1185">Reference proteome</keyword>
<feature type="signal peptide" evidence="12">
    <location>
        <begin position="1"/>
        <end position="25"/>
    </location>
</feature>
<keyword evidence="6 11" id="KW-1133">Transmembrane helix</keyword>
<evidence type="ECO:0000256" key="11">
    <source>
        <dbReference type="SAM" id="Phobius"/>
    </source>
</evidence>
<evidence type="ECO:0000259" key="13">
    <source>
        <dbReference type="Pfam" id="PF23344"/>
    </source>
</evidence>
<reference evidence="15 16" key="1">
    <citation type="submission" date="2019-09" db="EMBL/GenBank/DDBJ databases">
        <title>Bird 10,000 Genomes (B10K) Project - Family phase.</title>
        <authorList>
            <person name="Zhang G."/>
        </authorList>
    </citation>
    <scope>NUCLEOTIDE SEQUENCE [LARGE SCALE GENOMIC DNA]</scope>
    <source>
        <strain evidence="15">B10K-DU-029-46</strain>
    </source>
</reference>
<organism evidence="15 16">
    <name type="scientific">Turnix velox</name>
    <name type="common">Little buttonquail</name>
    <dbReference type="NCBI Taxonomy" id="2529409"/>
    <lineage>
        <taxon>Eukaryota</taxon>
        <taxon>Metazoa</taxon>
        <taxon>Chordata</taxon>
        <taxon>Craniata</taxon>
        <taxon>Vertebrata</taxon>
        <taxon>Euteleostomi</taxon>
        <taxon>Archelosauria</taxon>
        <taxon>Archosauria</taxon>
        <taxon>Dinosauria</taxon>
        <taxon>Saurischia</taxon>
        <taxon>Theropoda</taxon>
        <taxon>Coelurosauria</taxon>
        <taxon>Aves</taxon>
        <taxon>Neognathae</taxon>
        <taxon>Neoaves</taxon>
        <taxon>Charadriiformes</taxon>
        <taxon>Turnicidae</taxon>
        <taxon>Turnix</taxon>
    </lineage>
</organism>
<evidence type="ECO:0000256" key="4">
    <source>
        <dbReference type="ARBA" id="ARBA00022692"/>
    </source>
</evidence>
<keyword evidence="9" id="KW-0325">Glycoprotein</keyword>
<proteinExistence type="predicted"/>
<dbReference type="Pfam" id="PF23344">
    <property type="entry name" value="ZP-N"/>
    <property type="match status" value="1"/>
</dbReference>
<evidence type="ECO:0000313" key="16">
    <source>
        <dbReference type="Proteomes" id="UP000582182"/>
    </source>
</evidence>
<name>A0A7L3LL38_9CHAR</name>
<dbReference type="InterPro" id="IPR055356">
    <property type="entry name" value="ZP-N"/>
</dbReference>
<protein>
    <submittedName>
        <fullName evidence="15">EGLN protein</fullName>
    </submittedName>
</protein>
<sequence>MSPTGLCHPLFTSMLLVFHPDPGRAEGCDLQPVTAEPPITLSYATSTVSRGCVSNSSMGTGHEVHILSVEWSKVSEWGSVVSPQLCHPGAVLLWRCLLSGGDAYLSLGTTVTSGPELPTATSEGQLLAWAQGTYGGITSYSELRDPRWVQLRLGEDSSTPPECVPKERFNATPHLEVEVFFHGMKGCSREDAQSTRAAHIVRLQPEHSLPITEVNLSLSCPEGPMSNQILILQSRANLTWSLSINNCHIQFLVSGNYKIVHISSPLLPGEHLPDTEQGLIAKAFEKNYSTIASYSIIPISHRVSLEIQEHETVRRVPTTTSPPAPTTGSLPNLLLLMLRPWKCTDETMEIIIARSHLEPIKDVVNITLRDISCQAAKNATHFMLKTPLSHCGTSLEGRGHANNELILNLAKGTVLQSVRVAFQCDIPRELFLRLFPTAAFEVPQTELEVNKEAFCKAGLQVSKTPTHPPCWSSPWWWQLLSSSAGLHQPSWEQHLCPLDIMGAPNHIPCPGEWEVTGISPLSPRSPPLQNNTIFEKGLEVTLKDSWRPPNNRGLGLAAVLGITFGAFLIGALLTAGLWYIYLHTRPISKLQPVSSTAPASESSSTNHSIGSTQSTPCSTSSMA</sequence>
<feature type="non-terminal residue" evidence="15">
    <location>
        <position position="1"/>
    </location>
</feature>
<feature type="region of interest" description="Disordered" evidence="10">
    <location>
        <begin position="592"/>
        <end position="623"/>
    </location>
</feature>
<evidence type="ECO:0000256" key="8">
    <source>
        <dbReference type="ARBA" id="ARBA00023157"/>
    </source>
</evidence>